<protein>
    <submittedName>
        <fullName evidence="2">Class I SAM-dependent methyltransferase</fullName>
        <ecNumber evidence="2">2.1.-.-</ecNumber>
    </submittedName>
</protein>
<comment type="caution">
    <text evidence="2">The sequence shown here is derived from an EMBL/GenBank/DDBJ whole genome shotgun (WGS) entry which is preliminary data.</text>
</comment>
<gene>
    <name evidence="2" type="ORF">V1633_31135</name>
</gene>
<keyword evidence="3" id="KW-1185">Reference proteome</keyword>
<feature type="domain" description="Methyltransferase" evidence="1">
    <location>
        <begin position="59"/>
        <end position="148"/>
    </location>
</feature>
<evidence type="ECO:0000259" key="1">
    <source>
        <dbReference type="Pfam" id="PF13649"/>
    </source>
</evidence>
<evidence type="ECO:0000313" key="3">
    <source>
        <dbReference type="Proteomes" id="UP001332243"/>
    </source>
</evidence>
<dbReference type="Gene3D" id="3.40.50.150">
    <property type="entry name" value="Vaccinia Virus protein VP39"/>
    <property type="match status" value="1"/>
</dbReference>
<keyword evidence="2" id="KW-0489">Methyltransferase</keyword>
<accession>A0ABU7S2C7</accession>
<evidence type="ECO:0000313" key="2">
    <source>
        <dbReference type="EMBL" id="MEE6262943.1"/>
    </source>
</evidence>
<organism evidence="2 3">
    <name type="scientific">Plantactinospora sonchi</name>
    <dbReference type="NCBI Taxonomy" id="1544735"/>
    <lineage>
        <taxon>Bacteria</taxon>
        <taxon>Bacillati</taxon>
        <taxon>Actinomycetota</taxon>
        <taxon>Actinomycetes</taxon>
        <taxon>Micromonosporales</taxon>
        <taxon>Micromonosporaceae</taxon>
        <taxon>Plantactinospora</taxon>
    </lineage>
</organism>
<dbReference type="CDD" id="cd02440">
    <property type="entry name" value="AdoMet_MTases"/>
    <property type="match status" value="1"/>
</dbReference>
<dbReference type="InterPro" id="IPR029063">
    <property type="entry name" value="SAM-dependent_MTases_sf"/>
</dbReference>
<dbReference type="Pfam" id="PF13649">
    <property type="entry name" value="Methyltransf_25"/>
    <property type="match status" value="1"/>
</dbReference>
<dbReference type="RefSeq" id="WP_331217881.1">
    <property type="nucleotide sequence ID" value="NZ_JAZGQK010000033.1"/>
</dbReference>
<keyword evidence="2" id="KW-0808">Transferase</keyword>
<dbReference type="SUPFAM" id="SSF53335">
    <property type="entry name" value="S-adenosyl-L-methionine-dependent methyltransferases"/>
    <property type="match status" value="1"/>
</dbReference>
<dbReference type="InterPro" id="IPR041698">
    <property type="entry name" value="Methyltransf_25"/>
</dbReference>
<dbReference type="GO" id="GO:0032259">
    <property type="term" value="P:methylation"/>
    <property type="evidence" value="ECO:0007669"/>
    <property type="project" value="UniProtKB-KW"/>
</dbReference>
<sequence length="265" mass="28940">MDIVTRRNRAAWEQASEKHHREYPELLAQARAGTSLFPRERELLGPLLRSAPVVVHPQSGHGLDDIALVRAGARSVTGIDFSEVAVDAARRRADELGAACRYVLAELPGVPLRDGCADLVYTGKGALIWMPDLAAWARDLARLLRPGGHLFVYESHPAVPLWSWDEDRPRIRPDRGYFARSHVNDTFPGGGATEWQWTLGDVVNAVVSAGLTVLHLAEYAEPYWRPDDVSAAAWRGQLPNTFTLLAGGPERSRDAAENAGAAVAG</sequence>
<dbReference type="Proteomes" id="UP001332243">
    <property type="component" value="Unassembled WGS sequence"/>
</dbReference>
<name>A0ABU7S2C7_9ACTN</name>
<dbReference type="EMBL" id="JAZGQK010000033">
    <property type="protein sequence ID" value="MEE6262943.1"/>
    <property type="molecule type" value="Genomic_DNA"/>
</dbReference>
<dbReference type="EC" id="2.1.-.-" evidence="2"/>
<reference evidence="2 3" key="1">
    <citation type="submission" date="2024-01" db="EMBL/GenBank/DDBJ databases">
        <title>Genome insights into Plantactinospora sonchi sp. nov.</title>
        <authorList>
            <person name="Wang L."/>
        </authorList>
    </citation>
    <scope>NUCLEOTIDE SEQUENCE [LARGE SCALE GENOMIC DNA]</scope>
    <source>
        <strain evidence="2 3">NEAU-QY2</strain>
    </source>
</reference>
<proteinExistence type="predicted"/>
<dbReference type="GO" id="GO:0008168">
    <property type="term" value="F:methyltransferase activity"/>
    <property type="evidence" value="ECO:0007669"/>
    <property type="project" value="UniProtKB-KW"/>
</dbReference>